<feature type="region of interest" description="Disordered" evidence="1">
    <location>
        <begin position="156"/>
        <end position="212"/>
    </location>
</feature>
<sequence length="441" mass="49301">MVIKALINKIKGPLLALDEDFKKSDKSIDDLVDETLKWFDDMEVLLNNKLGKQKNTNRKRNIRSTQVNSVNSVLDCTIATRTRAAQKAIRESQAITVSVSNNEKHNKKTRESQDQNVGELSCPKRPAEEEILIHNNSKKIKREKLSIVENETFKMPYPKGVDVKDSVEPPKPAKRTKRTATQKNEDSNKNVSKINSPKEVTKTRNSQTISQSTLILEPQTSRIFENINTISPLLKNGIPKERSSTKAQGIGSPAESRRSKISRDKANNSVDSEFNNVLPAVKCSTPKERSSRRSLCSPINKHSPVTSTVNTGIIDETMSNSMLCQAKSSTPKECFMERTYALRSPQTRKDSRKSITVIETADETISNSVVVETETCTPKKILDKICALLSSDIKPSPPRNVKANTEKKTKEESRTSDSNLKRSAPPPKLLTKKTNEEKATE</sequence>
<feature type="compositionally biased region" description="Polar residues" evidence="1">
    <location>
        <begin position="203"/>
        <end position="212"/>
    </location>
</feature>
<comment type="caution">
    <text evidence="2">The sequence shown here is derived from an EMBL/GenBank/DDBJ whole genome shotgun (WGS) entry which is preliminary data.</text>
</comment>
<feature type="compositionally biased region" description="Basic and acidic residues" evidence="1">
    <location>
        <begin position="404"/>
        <end position="415"/>
    </location>
</feature>
<feature type="region of interest" description="Disordered" evidence="1">
    <location>
        <begin position="235"/>
        <end position="270"/>
    </location>
</feature>
<evidence type="ECO:0000313" key="2">
    <source>
        <dbReference type="EMBL" id="KAL0275811.1"/>
    </source>
</evidence>
<organism evidence="2">
    <name type="scientific">Menopon gallinae</name>
    <name type="common">poultry shaft louse</name>
    <dbReference type="NCBI Taxonomy" id="328185"/>
    <lineage>
        <taxon>Eukaryota</taxon>
        <taxon>Metazoa</taxon>
        <taxon>Ecdysozoa</taxon>
        <taxon>Arthropoda</taxon>
        <taxon>Hexapoda</taxon>
        <taxon>Insecta</taxon>
        <taxon>Pterygota</taxon>
        <taxon>Neoptera</taxon>
        <taxon>Paraneoptera</taxon>
        <taxon>Psocodea</taxon>
        <taxon>Troctomorpha</taxon>
        <taxon>Phthiraptera</taxon>
        <taxon>Amblycera</taxon>
        <taxon>Menoponidae</taxon>
        <taxon>Menopon</taxon>
    </lineage>
</organism>
<dbReference type="AlphaFoldDB" id="A0AAW2I205"/>
<feature type="compositionally biased region" description="Basic and acidic residues" evidence="1">
    <location>
        <begin position="255"/>
        <end position="266"/>
    </location>
</feature>
<feature type="region of interest" description="Disordered" evidence="1">
    <location>
        <begin position="99"/>
        <end position="123"/>
    </location>
</feature>
<feature type="region of interest" description="Disordered" evidence="1">
    <location>
        <begin position="392"/>
        <end position="441"/>
    </location>
</feature>
<dbReference type="EMBL" id="JARGDH010000002">
    <property type="protein sequence ID" value="KAL0275811.1"/>
    <property type="molecule type" value="Genomic_DNA"/>
</dbReference>
<gene>
    <name evidence="2" type="ORF">PYX00_003550</name>
</gene>
<reference evidence="2" key="1">
    <citation type="journal article" date="2024" name="Gigascience">
        <title>Chromosome-level genome of the poultry shaft louse Menopon gallinae provides insight into the host-switching and adaptive evolution of parasitic lice.</title>
        <authorList>
            <person name="Xu Y."/>
            <person name="Ma L."/>
            <person name="Liu S."/>
            <person name="Liang Y."/>
            <person name="Liu Q."/>
            <person name="He Z."/>
            <person name="Tian L."/>
            <person name="Duan Y."/>
            <person name="Cai W."/>
            <person name="Li H."/>
            <person name="Song F."/>
        </authorList>
    </citation>
    <scope>NUCLEOTIDE SEQUENCE</scope>
    <source>
        <strain evidence="2">Cailab_2023a</strain>
    </source>
</reference>
<accession>A0AAW2I205</accession>
<protein>
    <submittedName>
        <fullName evidence="2">Uncharacterized protein</fullName>
    </submittedName>
</protein>
<name>A0AAW2I205_9NEOP</name>
<evidence type="ECO:0000256" key="1">
    <source>
        <dbReference type="SAM" id="MobiDB-lite"/>
    </source>
</evidence>
<dbReference type="EMBL" id="JARGDH010000002">
    <property type="protein sequence ID" value="KAL0275812.1"/>
    <property type="molecule type" value="Genomic_DNA"/>
</dbReference>
<proteinExistence type="predicted"/>